<evidence type="ECO:0000313" key="5">
    <source>
        <dbReference type="Proteomes" id="UP000093111"/>
    </source>
</evidence>
<dbReference type="GO" id="GO:0008483">
    <property type="term" value="F:transaminase activity"/>
    <property type="evidence" value="ECO:0007669"/>
    <property type="project" value="UniProtKB-KW"/>
</dbReference>
<evidence type="ECO:0000256" key="3">
    <source>
        <dbReference type="RuleBase" id="RU003560"/>
    </source>
</evidence>
<accession>A0A1C7NT20</accession>
<dbReference type="InterPro" id="IPR015421">
    <property type="entry name" value="PyrdxlP-dep_Trfase_major"/>
</dbReference>
<dbReference type="AlphaFoldDB" id="A0A1C7NT20"/>
<dbReference type="Proteomes" id="UP000093111">
    <property type="component" value="Unassembled WGS sequence"/>
</dbReference>
<keyword evidence="4" id="KW-0032">Aminotransferase</keyword>
<dbReference type="PIRSF" id="PIRSF000521">
    <property type="entry name" value="Transaminase_4ab_Lys_Orn"/>
    <property type="match status" value="1"/>
</dbReference>
<gene>
    <name evidence="4" type="ORF">ADU59_28395</name>
</gene>
<reference evidence="4 5" key="1">
    <citation type="journal article" date="2016" name="Syst. Appl. Microbiol.">
        <title>Pararhizobium polonicum sp. nov. isolated from tumors on stone fruit rootstocks.</title>
        <authorList>
            <person name="Pulawska J."/>
            <person name="Kuzmanovic N."/>
            <person name="Willems A."/>
            <person name="Pothier J.F."/>
        </authorList>
    </citation>
    <scope>NUCLEOTIDE SEQUENCE [LARGE SCALE GENOMIC DNA]</scope>
    <source>
        <strain evidence="4 5">F5.1</strain>
    </source>
</reference>
<dbReference type="PATRIC" id="fig|1612624.7.peg.3856"/>
<dbReference type="STRING" id="1612624.ADU59_28395"/>
<protein>
    <submittedName>
        <fullName evidence="4">Aminotransferase class III</fullName>
    </submittedName>
</protein>
<dbReference type="Gene3D" id="3.40.640.10">
    <property type="entry name" value="Type I PLP-dependent aspartate aminotransferase-like (Major domain)"/>
    <property type="match status" value="1"/>
</dbReference>
<dbReference type="OrthoDB" id="9801834at2"/>
<dbReference type="InterPro" id="IPR015424">
    <property type="entry name" value="PyrdxlP-dep_Trfase"/>
</dbReference>
<comment type="caution">
    <text evidence="4">The sequence shown here is derived from an EMBL/GenBank/DDBJ whole genome shotgun (WGS) entry which is preliminary data.</text>
</comment>
<dbReference type="Gene3D" id="3.90.1150.10">
    <property type="entry name" value="Aspartate Aminotransferase, domain 1"/>
    <property type="match status" value="1"/>
</dbReference>
<dbReference type="Pfam" id="PF00202">
    <property type="entry name" value="Aminotran_3"/>
    <property type="match status" value="1"/>
</dbReference>
<keyword evidence="2 3" id="KW-0663">Pyridoxal phosphate</keyword>
<organism evidence="4 5">
    <name type="scientific">Pararhizobium polonicum</name>
    <dbReference type="NCBI Taxonomy" id="1612624"/>
    <lineage>
        <taxon>Bacteria</taxon>
        <taxon>Pseudomonadati</taxon>
        <taxon>Pseudomonadota</taxon>
        <taxon>Alphaproteobacteria</taxon>
        <taxon>Hyphomicrobiales</taxon>
        <taxon>Rhizobiaceae</taxon>
        <taxon>Rhizobium/Agrobacterium group</taxon>
        <taxon>Pararhizobium</taxon>
    </lineage>
</organism>
<comment type="similarity">
    <text evidence="1 3">Belongs to the class-III pyridoxal-phosphate-dependent aminotransferase family.</text>
</comment>
<keyword evidence="5" id="KW-1185">Reference proteome</keyword>
<evidence type="ECO:0000313" key="4">
    <source>
        <dbReference type="EMBL" id="OBZ92152.1"/>
    </source>
</evidence>
<evidence type="ECO:0000256" key="1">
    <source>
        <dbReference type="ARBA" id="ARBA00008954"/>
    </source>
</evidence>
<dbReference type="EMBL" id="LGLV01000023">
    <property type="protein sequence ID" value="OBZ92152.1"/>
    <property type="molecule type" value="Genomic_DNA"/>
</dbReference>
<dbReference type="PANTHER" id="PTHR43094:SF1">
    <property type="entry name" value="AMINOTRANSFERASE CLASS-III"/>
    <property type="match status" value="1"/>
</dbReference>
<dbReference type="InterPro" id="IPR005814">
    <property type="entry name" value="Aminotrans_3"/>
</dbReference>
<name>A0A1C7NT20_9HYPH</name>
<proteinExistence type="inferred from homology"/>
<evidence type="ECO:0000256" key="2">
    <source>
        <dbReference type="ARBA" id="ARBA00022898"/>
    </source>
</evidence>
<dbReference type="GO" id="GO:0030170">
    <property type="term" value="F:pyridoxal phosphate binding"/>
    <property type="evidence" value="ECO:0007669"/>
    <property type="project" value="InterPro"/>
</dbReference>
<dbReference type="CDD" id="cd00610">
    <property type="entry name" value="OAT_like"/>
    <property type="match status" value="1"/>
</dbReference>
<dbReference type="InterPro" id="IPR015422">
    <property type="entry name" value="PyrdxlP-dep_Trfase_small"/>
</dbReference>
<sequence length="421" mass="45776">MHDPLDGDTSKITLVRAKGSSVWDDKGREYLDCTSQAWSNSLGANDDRVVEAAIAQLREITHARPNFNTVPLLQLTSKLREISPGDLNRIGYCLHGSLAVEMAIKLAFKNRPGAQNLIVLQDAYHGRSITTMAASWPHPNNPFLPIQPRFTRVPHPDPYRPRLGMDIEAESQLCLHLLEETILKSVDGGVAAIMLEPIMGNGGHIVLPLSFHKGVRDICDRHGIILIWDEIQSCFGRTGAMFAADLYGIVPDIMTFGKGIGGGFPLAGIMASEKLNGFNSGEDALTFGQFPVAMAAAVATVDAIIADKLCDNARKLGDYATQRLVEMSERRKLIGDIRGPGLFVSIELVKDKQTKEPAPKAASEVYRRGVEKGVLFGESRYAGLGNLIKVKPPLDCTHEDMSRALDVLDDVLGSIEADGIA</sequence>
<keyword evidence="4" id="KW-0808">Transferase</keyword>
<dbReference type="PANTHER" id="PTHR43094">
    <property type="entry name" value="AMINOTRANSFERASE"/>
    <property type="match status" value="1"/>
</dbReference>
<dbReference type="SUPFAM" id="SSF53383">
    <property type="entry name" value="PLP-dependent transferases"/>
    <property type="match status" value="1"/>
</dbReference>